<dbReference type="SUPFAM" id="SSF56317">
    <property type="entry name" value="Carbon-nitrogen hydrolase"/>
    <property type="match status" value="1"/>
</dbReference>
<dbReference type="PANTHER" id="PTHR43674">
    <property type="entry name" value="NITRILASE C965.09-RELATED"/>
    <property type="match status" value="1"/>
</dbReference>
<dbReference type="AlphaFoldDB" id="A0A8H3FHW4"/>
<dbReference type="InterPro" id="IPR036526">
    <property type="entry name" value="C-N_Hydrolase_sf"/>
</dbReference>
<dbReference type="EMBL" id="CAJPDQ010000016">
    <property type="protein sequence ID" value="CAF9921201.1"/>
    <property type="molecule type" value="Genomic_DNA"/>
</dbReference>
<feature type="domain" description="CN hydrolase" evidence="2">
    <location>
        <begin position="5"/>
        <end position="268"/>
    </location>
</feature>
<protein>
    <recommendedName>
        <fullName evidence="2">CN hydrolase domain-containing protein</fullName>
    </recommendedName>
</protein>
<keyword evidence="1" id="KW-0378">Hydrolase</keyword>
<keyword evidence="4" id="KW-1185">Reference proteome</keyword>
<comment type="caution">
    <text evidence="3">The sequence shown here is derived from an EMBL/GenBank/DDBJ whole genome shotgun (WGS) entry which is preliminary data.</text>
</comment>
<accession>A0A8H3FHW4</accession>
<reference evidence="3" key="1">
    <citation type="submission" date="2021-03" db="EMBL/GenBank/DDBJ databases">
        <authorList>
            <person name="Tagirdzhanova G."/>
        </authorList>
    </citation>
    <scope>NUCLEOTIDE SEQUENCE</scope>
</reference>
<sequence>MAPTYKVAIIQLYPKPLQPETNFHKATEFITQAASEGAQLAVLPEYHLTNWLPQDPKFVTLCEQWKVYLEGYQALAKKLSICIVPGTIVEVHKEEKEEKNKLINVAYFIGPEGSILGRYEKKNLWHPERDHLTSSQHDPHPVFDTPVGRVGMLICWDLAFPEAFRELISQGAKMIIIPTFWTLADCTEYGLKKNPLAEKLFLETTVTARAYENTCAVVFVNAGGPPDGKTKPGTYAGLSRVALPFVGALGDETKDSVEEGMSVVEIDMEIIDEAEKNYKVREDMARDDWHYTYRHDEFSKAGKL</sequence>
<dbReference type="PANTHER" id="PTHR43674:SF16">
    <property type="entry name" value="CARBON-NITROGEN FAMILY, PUTATIVE (AFU_ORTHOLOGUE AFUA_5G02350)-RELATED"/>
    <property type="match status" value="1"/>
</dbReference>
<dbReference type="Proteomes" id="UP000664169">
    <property type="component" value="Unassembled WGS sequence"/>
</dbReference>
<proteinExistence type="predicted"/>
<dbReference type="OrthoDB" id="412018at2759"/>
<dbReference type="CDD" id="cd07197">
    <property type="entry name" value="nitrilase"/>
    <property type="match status" value="1"/>
</dbReference>
<dbReference type="GO" id="GO:0016811">
    <property type="term" value="F:hydrolase activity, acting on carbon-nitrogen (but not peptide) bonds, in linear amides"/>
    <property type="evidence" value="ECO:0007669"/>
    <property type="project" value="TreeGrafter"/>
</dbReference>
<evidence type="ECO:0000313" key="3">
    <source>
        <dbReference type="EMBL" id="CAF9921201.1"/>
    </source>
</evidence>
<organism evidence="3 4">
    <name type="scientific">Gomphillus americanus</name>
    <dbReference type="NCBI Taxonomy" id="1940652"/>
    <lineage>
        <taxon>Eukaryota</taxon>
        <taxon>Fungi</taxon>
        <taxon>Dikarya</taxon>
        <taxon>Ascomycota</taxon>
        <taxon>Pezizomycotina</taxon>
        <taxon>Lecanoromycetes</taxon>
        <taxon>OSLEUM clade</taxon>
        <taxon>Ostropomycetidae</taxon>
        <taxon>Ostropales</taxon>
        <taxon>Graphidaceae</taxon>
        <taxon>Gomphilloideae</taxon>
        <taxon>Gomphillus</taxon>
    </lineage>
</organism>
<dbReference type="Gene3D" id="3.60.110.10">
    <property type="entry name" value="Carbon-nitrogen hydrolase"/>
    <property type="match status" value="1"/>
</dbReference>
<evidence type="ECO:0000313" key="4">
    <source>
        <dbReference type="Proteomes" id="UP000664169"/>
    </source>
</evidence>
<dbReference type="InterPro" id="IPR050345">
    <property type="entry name" value="Aliph_Amidase/BUP"/>
</dbReference>
<dbReference type="Pfam" id="PF00795">
    <property type="entry name" value="CN_hydrolase"/>
    <property type="match status" value="1"/>
</dbReference>
<evidence type="ECO:0000259" key="2">
    <source>
        <dbReference type="PROSITE" id="PS50263"/>
    </source>
</evidence>
<name>A0A8H3FHW4_9LECA</name>
<dbReference type="InterPro" id="IPR003010">
    <property type="entry name" value="C-N_Hydrolase"/>
</dbReference>
<gene>
    <name evidence="3" type="ORF">GOMPHAMPRED_002256</name>
</gene>
<evidence type="ECO:0000256" key="1">
    <source>
        <dbReference type="ARBA" id="ARBA00022801"/>
    </source>
</evidence>
<dbReference type="PROSITE" id="PS50263">
    <property type="entry name" value="CN_HYDROLASE"/>
    <property type="match status" value="1"/>
</dbReference>